<keyword evidence="5" id="KW-0234">DNA repair</keyword>
<feature type="domain" description="ATP-dependent DNA ligase family profile" evidence="7">
    <location>
        <begin position="121"/>
        <end position="190"/>
    </location>
</feature>
<dbReference type="GO" id="GO:0003910">
    <property type="term" value="F:DNA ligase (ATP) activity"/>
    <property type="evidence" value="ECO:0007669"/>
    <property type="project" value="UniProtKB-EC"/>
</dbReference>
<sequence>MNFFTKYIVLLFLSVFSFAVDLQKPKIYEEQNIKGWVMSEKLDGIRGYWDGKQLLTRKGKKIYPPKWFIKNFPDFELDGELWTKRDDFENIQNIVMDQKPSKYWENLTYNIFEVPNTKGDFFKRLDKAKFWFKTHPNKHVNIIKQIKVKNKEHLNKFLEEIIKNKGEGIIVKDPTKDYHTGRTPHVLKIKNVQDMEGIVVGINMNEKTKLLKSLIVKLDNEITFNLGNGFTKEQRIKGFKIGTVVNFKYYGFTKYGKPKFASFIHERKD</sequence>
<keyword evidence="2 8" id="KW-0436">Ligase</keyword>
<protein>
    <submittedName>
        <fullName evidence="8">DNA ligase</fullName>
    </submittedName>
</protein>
<dbReference type="Gene3D" id="2.40.50.140">
    <property type="entry name" value="Nucleic acid-binding proteins"/>
    <property type="match status" value="1"/>
</dbReference>
<dbReference type="Gene3D" id="3.30.470.30">
    <property type="entry name" value="DNA ligase/mRNA capping enzyme"/>
    <property type="match status" value="1"/>
</dbReference>
<evidence type="ECO:0000256" key="6">
    <source>
        <dbReference type="ARBA" id="ARBA00034003"/>
    </source>
</evidence>
<dbReference type="RefSeq" id="WP_138152945.1">
    <property type="nucleotide sequence ID" value="NZ_VANU01000004.1"/>
</dbReference>
<dbReference type="InterPro" id="IPR050326">
    <property type="entry name" value="NAD_dep_DNA_ligaseB"/>
</dbReference>
<dbReference type="Pfam" id="PF01068">
    <property type="entry name" value="DNA_ligase_A_M"/>
    <property type="match status" value="1"/>
</dbReference>
<dbReference type="NCBIfam" id="NF006592">
    <property type="entry name" value="PRK09125.1"/>
    <property type="match status" value="1"/>
</dbReference>
<evidence type="ECO:0000256" key="2">
    <source>
        <dbReference type="ARBA" id="ARBA00022598"/>
    </source>
</evidence>
<dbReference type="SUPFAM" id="SSF56091">
    <property type="entry name" value="DNA ligase/mRNA capping enzyme, catalytic domain"/>
    <property type="match status" value="1"/>
</dbReference>
<dbReference type="Gene3D" id="3.30.1490.70">
    <property type="match status" value="1"/>
</dbReference>
<keyword evidence="3" id="KW-0235">DNA replication</keyword>
<evidence type="ECO:0000313" key="8">
    <source>
        <dbReference type="EMBL" id="TLP37765.1"/>
    </source>
</evidence>
<name>A0A5R8Y053_9BACT</name>
<organism evidence="8 9">
    <name type="scientific">Arcobacter arenosus</name>
    <dbReference type="NCBI Taxonomy" id="2576037"/>
    <lineage>
        <taxon>Bacteria</taxon>
        <taxon>Pseudomonadati</taxon>
        <taxon>Campylobacterota</taxon>
        <taxon>Epsilonproteobacteria</taxon>
        <taxon>Campylobacterales</taxon>
        <taxon>Arcobacteraceae</taxon>
        <taxon>Arcobacter</taxon>
    </lineage>
</organism>
<dbReference type="InterPro" id="IPR029319">
    <property type="entry name" value="DNA_ligase_OB"/>
</dbReference>
<accession>A0A5R8Y053</accession>
<dbReference type="Pfam" id="PF14743">
    <property type="entry name" value="DNA_ligase_OB_2"/>
    <property type="match status" value="1"/>
</dbReference>
<reference evidence="8 9" key="1">
    <citation type="submission" date="2019-05" db="EMBL/GenBank/DDBJ databases">
        <title>Arcobacter sp. nov., isolated from sea sediment.</title>
        <authorList>
            <person name="Kim W."/>
        </authorList>
    </citation>
    <scope>NUCLEOTIDE SEQUENCE [LARGE SCALE GENOMIC DNA]</scope>
    <source>
        <strain evidence="8 9">CAU 1517</strain>
    </source>
</reference>
<evidence type="ECO:0000256" key="5">
    <source>
        <dbReference type="ARBA" id="ARBA00023204"/>
    </source>
</evidence>
<gene>
    <name evidence="8" type="ORF">FDK22_10665</name>
</gene>
<dbReference type="CDD" id="cd07896">
    <property type="entry name" value="Adenylation_kDNA_ligase_like"/>
    <property type="match status" value="1"/>
</dbReference>
<comment type="cofactor">
    <cofactor evidence="1">
        <name>a divalent metal cation</name>
        <dbReference type="ChEBI" id="CHEBI:60240"/>
    </cofactor>
</comment>
<dbReference type="OrthoDB" id="9767858at2"/>
<evidence type="ECO:0000259" key="7">
    <source>
        <dbReference type="PROSITE" id="PS50160"/>
    </source>
</evidence>
<dbReference type="PANTHER" id="PTHR47810">
    <property type="entry name" value="DNA LIGASE"/>
    <property type="match status" value="1"/>
</dbReference>
<dbReference type="GO" id="GO:0006281">
    <property type="term" value="P:DNA repair"/>
    <property type="evidence" value="ECO:0007669"/>
    <property type="project" value="UniProtKB-KW"/>
</dbReference>
<evidence type="ECO:0000313" key="9">
    <source>
        <dbReference type="Proteomes" id="UP000308901"/>
    </source>
</evidence>
<dbReference type="InterPro" id="IPR012310">
    <property type="entry name" value="DNA_ligase_ATP-dep_cent"/>
</dbReference>
<dbReference type="AlphaFoldDB" id="A0A5R8Y053"/>
<dbReference type="CDD" id="cd08041">
    <property type="entry name" value="OBF_kDNA_ligase_like"/>
    <property type="match status" value="1"/>
</dbReference>
<comment type="catalytic activity">
    <reaction evidence="6">
        <text>ATP + (deoxyribonucleotide)n-3'-hydroxyl + 5'-phospho-(deoxyribonucleotide)m = (deoxyribonucleotide)n+m + AMP + diphosphate.</text>
        <dbReference type="EC" id="6.5.1.1"/>
    </reaction>
</comment>
<dbReference type="PANTHER" id="PTHR47810:SF1">
    <property type="entry name" value="DNA LIGASE B"/>
    <property type="match status" value="1"/>
</dbReference>
<dbReference type="PROSITE" id="PS50160">
    <property type="entry name" value="DNA_LIGASE_A3"/>
    <property type="match status" value="1"/>
</dbReference>
<keyword evidence="9" id="KW-1185">Reference proteome</keyword>
<evidence type="ECO:0000256" key="1">
    <source>
        <dbReference type="ARBA" id="ARBA00001968"/>
    </source>
</evidence>
<dbReference type="GO" id="GO:0006310">
    <property type="term" value="P:DNA recombination"/>
    <property type="evidence" value="ECO:0007669"/>
    <property type="project" value="InterPro"/>
</dbReference>
<evidence type="ECO:0000256" key="4">
    <source>
        <dbReference type="ARBA" id="ARBA00022763"/>
    </source>
</evidence>
<evidence type="ECO:0000256" key="3">
    <source>
        <dbReference type="ARBA" id="ARBA00022705"/>
    </source>
</evidence>
<proteinExistence type="predicted"/>
<comment type="caution">
    <text evidence="8">The sequence shown here is derived from an EMBL/GenBank/DDBJ whole genome shotgun (WGS) entry which is preliminary data.</text>
</comment>
<dbReference type="EMBL" id="VANU01000004">
    <property type="protein sequence ID" value="TLP37765.1"/>
    <property type="molecule type" value="Genomic_DNA"/>
</dbReference>
<dbReference type="InterPro" id="IPR012340">
    <property type="entry name" value="NA-bd_OB-fold"/>
</dbReference>
<dbReference type="Proteomes" id="UP000308901">
    <property type="component" value="Unassembled WGS sequence"/>
</dbReference>
<keyword evidence="4" id="KW-0227">DNA damage</keyword>
<dbReference type="GO" id="GO:0006260">
    <property type="term" value="P:DNA replication"/>
    <property type="evidence" value="ECO:0007669"/>
    <property type="project" value="UniProtKB-KW"/>
</dbReference>
<dbReference type="SUPFAM" id="SSF50249">
    <property type="entry name" value="Nucleic acid-binding proteins"/>
    <property type="match status" value="1"/>
</dbReference>
<dbReference type="GO" id="GO:0005524">
    <property type="term" value="F:ATP binding"/>
    <property type="evidence" value="ECO:0007669"/>
    <property type="project" value="InterPro"/>
</dbReference>